<keyword evidence="9" id="KW-0472">Membrane</keyword>
<keyword evidence="6 8" id="KW-0503">Monooxygenase</keyword>
<evidence type="ECO:0000256" key="3">
    <source>
        <dbReference type="ARBA" id="ARBA00022723"/>
    </source>
</evidence>
<organism evidence="10 11">
    <name type="scientific">Ciona intestinalis</name>
    <name type="common">Transparent sea squirt</name>
    <name type="synonym">Ascidia intestinalis</name>
    <dbReference type="NCBI Taxonomy" id="7719"/>
    <lineage>
        <taxon>Eukaryota</taxon>
        <taxon>Metazoa</taxon>
        <taxon>Chordata</taxon>
        <taxon>Tunicata</taxon>
        <taxon>Ascidiacea</taxon>
        <taxon>Phlebobranchia</taxon>
        <taxon>Cionidae</taxon>
        <taxon>Ciona</taxon>
    </lineage>
</organism>
<keyword evidence="3 7" id="KW-0479">Metal-binding</keyword>
<comment type="similarity">
    <text evidence="2 8">Belongs to the cytochrome P450 family.</text>
</comment>
<dbReference type="InParanoid" id="H2XXR0"/>
<dbReference type="PANTHER" id="PTHR24300">
    <property type="entry name" value="CYTOCHROME P450 508A4-RELATED"/>
    <property type="match status" value="1"/>
</dbReference>
<dbReference type="GO" id="GO:0006082">
    <property type="term" value="P:organic acid metabolic process"/>
    <property type="evidence" value="ECO:0000318"/>
    <property type="project" value="GO_Central"/>
</dbReference>
<reference evidence="10" key="3">
    <citation type="submission" date="2025-09" db="UniProtKB">
        <authorList>
            <consortium name="Ensembl"/>
        </authorList>
    </citation>
    <scope>IDENTIFICATION</scope>
</reference>
<dbReference type="OMA" id="STSTIMW"/>
<evidence type="ECO:0000256" key="4">
    <source>
        <dbReference type="ARBA" id="ARBA00023002"/>
    </source>
</evidence>
<dbReference type="PRINTS" id="PR00463">
    <property type="entry name" value="EP450I"/>
</dbReference>
<dbReference type="InterPro" id="IPR002401">
    <property type="entry name" value="Cyt_P450_E_grp-I"/>
</dbReference>
<evidence type="ECO:0000256" key="6">
    <source>
        <dbReference type="ARBA" id="ARBA00023033"/>
    </source>
</evidence>
<evidence type="ECO:0000256" key="8">
    <source>
        <dbReference type="RuleBase" id="RU000461"/>
    </source>
</evidence>
<evidence type="ECO:0000313" key="10">
    <source>
        <dbReference type="Ensembl" id="ENSCINP00000034444.1"/>
    </source>
</evidence>
<dbReference type="PROSITE" id="PS00086">
    <property type="entry name" value="CYTOCHROME_P450"/>
    <property type="match status" value="1"/>
</dbReference>
<dbReference type="GO" id="GO:0005737">
    <property type="term" value="C:cytoplasm"/>
    <property type="evidence" value="ECO:0000318"/>
    <property type="project" value="GO_Central"/>
</dbReference>
<dbReference type="Pfam" id="PF00067">
    <property type="entry name" value="p450"/>
    <property type="match status" value="1"/>
</dbReference>
<dbReference type="InterPro" id="IPR017972">
    <property type="entry name" value="Cyt_P450_CS"/>
</dbReference>
<evidence type="ECO:0000313" key="11">
    <source>
        <dbReference type="Proteomes" id="UP000008144"/>
    </source>
</evidence>
<keyword evidence="5 7" id="KW-0408">Iron</keyword>
<dbReference type="InterPro" id="IPR050182">
    <property type="entry name" value="Cytochrome_P450_fam2"/>
</dbReference>
<dbReference type="InterPro" id="IPR036396">
    <property type="entry name" value="Cyt_P450_sf"/>
</dbReference>
<reference evidence="10" key="2">
    <citation type="submission" date="2025-08" db="UniProtKB">
        <authorList>
            <consortium name="Ensembl"/>
        </authorList>
    </citation>
    <scope>IDENTIFICATION</scope>
</reference>
<evidence type="ECO:0000256" key="5">
    <source>
        <dbReference type="ARBA" id="ARBA00023004"/>
    </source>
</evidence>
<dbReference type="Gene3D" id="1.10.630.10">
    <property type="entry name" value="Cytochrome P450"/>
    <property type="match status" value="1"/>
</dbReference>
<name>H2XXR0_CIOIN</name>
<dbReference type="FunFam" id="1.10.630.10:FF:000036">
    <property type="entry name" value="CYtochrome P450 family"/>
    <property type="match status" value="1"/>
</dbReference>
<reference evidence="11" key="1">
    <citation type="journal article" date="2002" name="Science">
        <title>The draft genome of Ciona intestinalis: insights into chordate and vertebrate origins.</title>
        <authorList>
            <person name="Dehal P."/>
            <person name="Satou Y."/>
            <person name="Campbell R.K."/>
            <person name="Chapman J."/>
            <person name="Degnan B."/>
            <person name="De Tomaso A."/>
            <person name="Davidson B."/>
            <person name="Di Gregorio A."/>
            <person name="Gelpke M."/>
            <person name="Goodstein D.M."/>
            <person name="Harafuji N."/>
            <person name="Hastings K.E."/>
            <person name="Ho I."/>
            <person name="Hotta K."/>
            <person name="Huang W."/>
            <person name="Kawashima T."/>
            <person name="Lemaire P."/>
            <person name="Martinez D."/>
            <person name="Meinertzhagen I.A."/>
            <person name="Necula S."/>
            <person name="Nonaka M."/>
            <person name="Putnam N."/>
            <person name="Rash S."/>
            <person name="Saiga H."/>
            <person name="Satake M."/>
            <person name="Terry A."/>
            <person name="Yamada L."/>
            <person name="Wang H.G."/>
            <person name="Awazu S."/>
            <person name="Azumi K."/>
            <person name="Boore J."/>
            <person name="Branno M."/>
            <person name="Chin-Bow S."/>
            <person name="DeSantis R."/>
            <person name="Doyle S."/>
            <person name="Francino P."/>
            <person name="Keys D.N."/>
            <person name="Haga S."/>
            <person name="Hayashi H."/>
            <person name="Hino K."/>
            <person name="Imai K.S."/>
            <person name="Inaba K."/>
            <person name="Kano S."/>
            <person name="Kobayashi K."/>
            <person name="Kobayashi M."/>
            <person name="Lee B.I."/>
            <person name="Makabe K.W."/>
            <person name="Manohar C."/>
            <person name="Matassi G."/>
            <person name="Medina M."/>
            <person name="Mochizuki Y."/>
            <person name="Mount S."/>
            <person name="Morishita T."/>
            <person name="Miura S."/>
            <person name="Nakayama A."/>
            <person name="Nishizaka S."/>
            <person name="Nomoto H."/>
            <person name="Ohta F."/>
            <person name="Oishi K."/>
            <person name="Rigoutsos I."/>
            <person name="Sano M."/>
            <person name="Sasaki A."/>
            <person name="Sasakura Y."/>
            <person name="Shoguchi E."/>
            <person name="Shin-i T."/>
            <person name="Spagnuolo A."/>
            <person name="Stainier D."/>
            <person name="Suzuki M.M."/>
            <person name="Tassy O."/>
            <person name="Takatori N."/>
            <person name="Tokuoka M."/>
            <person name="Yagi K."/>
            <person name="Yoshizaki F."/>
            <person name="Wada S."/>
            <person name="Zhang C."/>
            <person name="Hyatt P.D."/>
            <person name="Larimer F."/>
            <person name="Detter C."/>
            <person name="Doggett N."/>
            <person name="Glavina T."/>
            <person name="Hawkins T."/>
            <person name="Richardson P."/>
            <person name="Lucas S."/>
            <person name="Kohara Y."/>
            <person name="Levine M."/>
            <person name="Satoh N."/>
            <person name="Rokhsar D.S."/>
        </authorList>
    </citation>
    <scope>NUCLEOTIDE SEQUENCE [LARGE SCALE GENOMIC DNA]</scope>
</reference>
<accession>H2XXR0</accession>
<feature type="transmembrane region" description="Helical" evidence="9">
    <location>
        <begin position="12"/>
        <end position="32"/>
    </location>
</feature>
<dbReference type="GO" id="GO:0008202">
    <property type="term" value="P:steroid metabolic process"/>
    <property type="evidence" value="ECO:0000318"/>
    <property type="project" value="GO_Central"/>
</dbReference>
<dbReference type="Proteomes" id="UP000008144">
    <property type="component" value="Unassembled WGS sequence"/>
</dbReference>
<protein>
    <submittedName>
        <fullName evidence="10">Cytochrome P450 2A13</fullName>
    </submittedName>
</protein>
<dbReference type="GO" id="GO:0005506">
    <property type="term" value="F:iron ion binding"/>
    <property type="evidence" value="ECO:0007669"/>
    <property type="project" value="InterPro"/>
</dbReference>
<evidence type="ECO:0000256" key="7">
    <source>
        <dbReference type="PIRSR" id="PIRSR602401-1"/>
    </source>
</evidence>
<keyword evidence="4 8" id="KW-0560">Oxidoreductase</keyword>
<proteinExistence type="inferred from homology"/>
<evidence type="ECO:0000256" key="2">
    <source>
        <dbReference type="ARBA" id="ARBA00010617"/>
    </source>
</evidence>
<comment type="cofactor">
    <cofactor evidence="1 7">
        <name>heme</name>
        <dbReference type="ChEBI" id="CHEBI:30413"/>
    </cofactor>
</comment>
<dbReference type="FunCoup" id="H2XXR0">
    <property type="interactions" value="2"/>
</dbReference>
<dbReference type="SUPFAM" id="SSF48264">
    <property type="entry name" value="Cytochrome P450"/>
    <property type="match status" value="1"/>
</dbReference>
<gene>
    <name evidence="10" type="primary">LOC100185636</name>
</gene>
<dbReference type="GO" id="GO:0006805">
    <property type="term" value="P:xenobiotic metabolic process"/>
    <property type="evidence" value="ECO:0000318"/>
    <property type="project" value="GO_Central"/>
</dbReference>
<dbReference type="InterPro" id="IPR001128">
    <property type="entry name" value="Cyt_P450"/>
</dbReference>
<feature type="binding site" description="axial binding residue" evidence="7">
    <location>
        <position position="454"/>
    </location>
    <ligand>
        <name>heme</name>
        <dbReference type="ChEBI" id="CHEBI:30413"/>
    </ligand>
    <ligandPart>
        <name>Fe</name>
        <dbReference type="ChEBI" id="CHEBI:18248"/>
    </ligandPart>
</feature>
<dbReference type="GO" id="GO:0016712">
    <property type="term" value="F:oxidoreductase activity, acting on paired donors, with incorporation or reduction of molecular oxygen, reduced flavin or flavoprotein as one donor, and incorporation of one atom of oxygen"/>
    <property type="evidence" value="ECO:0000318"/>
    <property type="project" value="GO_Central"/>
</dbReference>
<dbReference type="GO" id="GO:0020037">
    <property type="term" value="F:heme binding"/>
    <property type="evidence" value="ECO:0000318"/>
    <property type="project" value="GO_Central"/>
</dbReference>
<dbReference type="Ensembl" id="ENSCINT00000034751.1">
    <property type="protein sequence ID" value="ENSCINP00000034444.1"/>
    <property type="gene ID" value="ENSCING00000024629.1"/>
</dbReference>
<keyword evidence="11" id="KW-1185">Reference proteome</keyword>
<dbReference type="GeneTree" id="ENSGT00940000160689"/>
<evidence type="ECO:0000256" key="9">
    <source>
        <dbReference type="SAM" id="Phobius"/>
    </source>
</evidence>
<keyword evidence="7 8" id="KW-0349">Heme</keyword>
<sequence>MFAKLFGWWGSSWVTTCLLGLLTLVILVYYYWWKLPHPRYPPGVRGIPVMGALPLLGKFAHKVIMRWSHEKYGPVMSVRFGPSDSVVLNDYESVYEALVKQGPAFLTRPNIELINSYSNGYGFGFAEGNKKYMEVRHFTLKALRGFGIGGRVMEERVSEVAQDLVQSLQELDGKPTNFRMIVGTTVSNVIASIVLGKKFHPKDEDFQRHVQLIFDRLNINIIFGDEETASYILVLMYFPLLRHIPPFKNACKKFVDVHFKQFDFCRKEILEHKKNLDENEPGDYIDAFLVEMKKHSPQDSWFHDESLMVCVADLFLAGTETSTSTIMWGVVVLINYPEIQEKLHQEITNTTGEALPSLNHRDDLPLLQAFIQEVYRCMTLVPLGVQHQTTKDVEISGYCIPKDTVVFTNIDAVHHDPNIWKNPSEFNIYRHIDKDGKFIPSKKVIPFGIGCRSCLGEKLARIEIFLFLANIIKRFKVLPDPESQDLPPMDDGITGFGFFPFPFKAVVLPRKNEE</sequence>
<dbReference type="PANTHER" id="PTHR24300:SF397">
    <property type="entry name" value="CYTOCHROME P450 2U1"/>
    <property type="match status" value="1"/>
</dbReference>
<dbReference type="PRINTS" id="PR00385">
    <property type="entry name" value="P450"/>
</dbReference>
<evidence type="ECO:0000256" key="1">
    <source>
        <dbReference type="ARBA" id="ARBA00001971"/>
    </source>
</evidence>
<dbReference type="AlphaFoldDB" id="H2XXR0"/>
<dbReference type="GO" id="GO:0008395">
    <property type="term" value="F:steroid hydroxylase activity"/>
    <property type="evidence" value="ECO:0000318"/>
    <property type="project" value="GO_Central"/>
</dbReference>
<dbReference type="HOGENOM" id="CLU_001570_22_0_1"/>
<keyword evidence="9" id="KW-0812">Transmembrane</keyword>
<keyword evidence="9" id="KW-1133">Transmembrane helix</keyword>
<dbReference type="STRING" id="7719.ENSCINP00000034444"/>